<reference evidence="2 3" key="1">
    <citation type="journal article" date="2013" name="PLoS Genet.">
        <title>Distinctive expansion of potential virulence genes in the genome of the oomycete fish pathogen Saprolegnia parasitica.</title>
        <authorList>
            <person name="Jiang R.H."/>
            <person name="de Bruijn I."/>
            <person name="Haas B.J."/>
            <person name="Belmonte R."/>
            <person name="Lobach L."/>
            <person name="Christie J."/>
            <person name="van den Ackerveken G."/>
            <person name="Bottin A."/>
            <person name="Bulone V."/>
            <person name="Diaz-Moreno S.M."/>
            <person name="Dumas B."/>
            <person name="Fan L."/>
            <person name="Gaulin E."/>
            <person name="Govers F."/>
            <person name="Grenville-Briggs L.J."/>
            <person name="Horner N.R."/>
            <person name="Levin J.Z."/>
            <person name="Mammella M."/>
            <person name="Meijer H.J."/>
            <person name="Morris P."/>
            <person name="Nusbaum C."/>
            <person name="Oome S."/>
            <person name="Phillips A.J."/>
            <person name="van Rooyen D."/>
            <person name="Rzeszutek E."/>
            <person name="Saraiva M."/>
            <person name="Secombes C.J."/>
            <person name="Seidl M.F."/>
            <person name="Snel B."/>
            <person name="Stassen J.H."/>
            <person name="Sykes S."/>
            <person name="Tripathy S."/>
            <person name="van den Berg H."/>
            <person name="Vega-Arreguin J.C."/>
            <person name="Wawra S."/>
            <person name="Young S.K."/>
            <person name="Zeng Q."/>
            <person name="Dieguez-Uribeondo J."/>
            <person name="Russ C."/>
            <person name="Tyler B.M."/>
            <person name="van West P."/>
        </authorList>
    </citation>
    <scope>NUCLEOTIDE SEQUENCE [LARGE SCALE GENOMIC DNA]</scope>
    <source>
        <strain evidence="2 3">CBS 223.65</strain>
    </source>
</reference>
<dbReference type="KEGG" id="spar:SPRG_09262"/>
<dbReference type="EMBL" id="KK583235">
    <property type="protein sequence ID" value="KDO25115.1"/>
    <property type="molecule type" value="Genomic_DNA"/>
</dbReference>
<dbReference type="VEuPathDB" id="FungiDB:SPRG_09262"/>
<feature type="chain" id="PRO_5001638265" evidence="1">
    <location>
        <begin position="18"/>
        <end position="108"/>
    </location>
</feature>
<evidence type="ECO:0000256" key="1">
    <source>
        <dbReference type="SAM" id="SignalP"/>
    </source>
</evidence>
<name>A0A067C7H0_SAPPC</name>
<dbReference type="Proteomes" id="UP000030745">
    <property type="component" value="Unassembled WGS sequence"/>
</dbReference>
<proteinExistence type="predicted"/>
<organism evidence="2 3">
    <name type="scientific">Saprolegnia parasitica (strain CBS 223.65)</name>
    <dbReference type="NCBI Taxonomy" id="695850"/>
    <lineage>
        <taxon>Eukaryota</taxon>
        <taxon>Sar</taxon>
        <taxon>Stramenopiles</taxon>
        <taxon>Oomycota</taxon>
        <taxon>Saprolegniomycetes</taxon>
        <taxon>Saprolegniales</taxon>
        <taxon>Saprolegniaceae</taxon>
        <taxon>Saprolegnia</taxon>
    </lineage>
</organism>
<evidence type="ECO:0000313" key="2">
    <source>
        <dbReference type="EMBL" id="KDO25115.1"/>
    </source>
</evidence>
<protein>
    <submittedName>
        <fullName evidence="2">Uncharacterized protein</fullName>
    </submittedName>
</protein>
<dbReference type="AlphaFoldDB" id="A0A067C7H0"/>
<gene>
    <name evidence="2" type="ORF">SPRG_09262</name>
</gene>
<evidence type="ECO:0000313" key="3">
    <source>
        <dbReference type="Proteomes" id="UP000030745"/>
    </source>
</evidence>
<sequence>MVRFLRYCSVLVAAAVATEVLPECASSCTRGGTTGCYGCPDWGYAVNAYAMARENGAVDLSSDELNPYFAETAPPAPSARLSAIGTTSTGVVALPTVVFSWVVALILV</sequence>
<accession>A0A067C7H0</accession>
<keyword evidence="3" id="KW-1185">Reference proteome</keyword>
<dbReference type="GeneID" id="24131437"/>
<dbReference type="RefSeq" id="XP_012204185.1">
    <property type="nucleotide sequence ID" value="XM_012348795.1"/>
</dbReference>
<feature type="signal peptide" evidence="1">
    <location>
        <begin position="1"/>
        <end position="17"/>
    </location>
</feature>
<keyword evidence="1" id="KW-0732">Signal</keyword>